<sequence>MDPDQSAKFPLHEAAREGKTQIAESLLNANPKAALVKDDDERLPIHWAVAYNRLPIVELLVGMKNFDPDVEDGSGWTPLMIAASLKDAEGDKIIDLLLRKEADVTMKSNSGQNALHFASSKSNISTVRSLLAHKCSARVKDVRGQLPLHRAAAVGSVPIIKMLLEEGKSPVNATDNDGLTALHHAISEGHGDAAILLLKSGAEAEKRDADGRLAIDLVPDDKAYLVGIAEKWGLYKHLRFNSAVEEARWDDEELKWKVTVNISGQKDSEFGSSYVIASDFLVSAVGQLNLPRYPDIPGIDDFEGKLMHSARWDWSYDFKGKKIAIIGNGATAAQIIPEIAPTASHLTVFQRTPNWLVPRMDAPVSAFQKALLKYVPPIRWRKRAVQMEFREDFHAAIFDDNSEYAQTIRDWCTGMLKAQLANKPELWETLTPDYAPGCKRVILSDDYYPALARDNVDLETRRIERITTKGIEIEGVGEQEYDFIVLATGFKTVDFMYPIQVFGTKGRSVADIWKDGAKAYYGVTVEDLPNFGMFYGPNTNLGHNSIILMIEAQSRYLNALVGEVIRSRHLGKTLALMPTPEVMKDYNDKIQALLRSSSFADPKCNSWYKRDDGVITNNWSGTVVDYQKNLSKVQWEDYIVKGSGSDLVKNKRATQLGRVHEEPYFSNTSLLAGAAGVLALGGYLITRAKQQKAR</sequence>
<dbReference type="GO" id="GO:0050660">
    <property type="term" value="F:flavin adenine dinucleotide binding"/>
    <property type="evidence" value="ECO:0007669"/>
    <property type="project" value="InterPro"/>
</dbReference>
<accession>A0A1Q5UPC9</accession>
<keyword evidence="9" id="KW-1185">Reference proteome</keyword>
<dbReference type="GO" id="GO:0050661">
    <property type="term" value="F:NADP binding"/>
    <property type="evidence" value="ECO:0007669"/>
    <property type="project" value="InterPro"/>
</dbReference>
<feature type="repeat" description="ANK" evidence="6">
    <location>
        <begin position="143"/>
        <end position="167"/>
    </location>
</feature>
<evidence type="ECO:0000256" key="6">
    <source>
        <dbReference type="PROSITE-ProRule" id="PRU00023"/>
    </source>
</evidence>
<dbReference type="InterPro" id="IPR002110">
    <property type="entry name" value="Ankyrin_rpt"/>
</dbReference>
<dbReference type="GO" id="GO:0004499">
    <property type="term" value="F:N,N-dimethylaniline monooxygenase activity"/>
    <property type="evidence" value="ECO:0007669"/>
    <property type="project" value="InterPro"/>
</dbReference>
<reference evidence="8 9" key="1">
    <citation type="submission" date="2016-10" db="EMBL/GenBank/DDBJ databases">
        <title>Genome sequence of the ascomycete fungus Penicillium subrubescens.</title>
        <authorList>
            <person name="De Vries R.P."/>
            <person name="Peng M."/>
            <person name="Dilokpimol A."/>
            <person name="Hilden K."/>
            <person name="Makela M.R."/>
            <person name="Grigoriev I."/>
            <person name="Riley R."/>
            <person name="Granchi Z."/>
        </authorList>
    </citation>
    <scope>NUCLEOTIDE SEQUENCE [LARGE SCALE GENOMIC DNA]</scope>
    <source>
        <strain evidence="8 9">CBS 132785</strain>
    </source>
</reference>
<evidence type="ECO:0000256" key="7">
    <source>
        <dbReference type="SAM" id="Phobius"/>
    </source>
</evidence>
<dbReference type="PANTHER" id="PTHR42877">
    <property type="entry name" value="L-ORNITHINE N(5)-MONOOXYGENASE-RELATED"/>
    <property type="match status" value="1"/>
</dbReference>
<proteinExistence type="inferred from homology"/>
<keyword evidence="5" id="KW-0560">Oxidoreductase</keyword>
<evidence type="ECO:0000256" key="3">
    <source>
        <dbReference type="ARBA" id="ARBA00022630"/>
    </source>
</evidence>
<dbReference type="Pfam" id="PF12796">
    <property type="entry name" value="Ank_2"/>
    <property type="match status" value="2"/>
</dbReference>
<evidence type="ECO:0000313" key="9">
    <source>
        <dbReference type="Proteomes" id="UP000186955"/>
    </source>
</evidence>
<dbReference type="InterPro" id="IPR036188">
    <property type="entry name" value="FAD/NAD-bd_sf"/>
</dbReference>
<feature type="repeat" description="ANK" evidence="6">
    <location>
        <begin position="177"/>
        <end position="209"/>
    </location>
</feature>
<evidence type="ECO:0000256" key="2">
    <source>
        <dbReference type="ARBA" id="ARBA00010139"/>
    </source>
</evidence>
<dbReference type="PROSITE" id="PS50297">
    <property type="entry name" value="ANK_REP_REGION"/>
    <property type="match status" value="3"/>
</dbReference>
<evidence type="ECO:0000313" key="8">
    <source>
        <dbReference type="EMBL" id="OKP14314.1"/>
    </source>
</evidence>
<dbReference type="STRING" id="1316194.A0A1Q5UPC9"/>
<dbReference type="Gene3D" id="1.25.40.20">
    <property type="entry name" value="Ankyrin repeat-containing domain"/>
    <property type="match status" value="1"/>
</dbReference>
<name>A0A1Q5UPC9_9EURO</name>
<evidence type="ECO:0000256" key="5">
    <source>
        <dbReference type="ARBA" id="ARBA00023002"/>
    </source>
</evidence>
<dbReference type="Gene3D" id="3.50.50.60">
    <property type="entry name" value="FAD/NAD(P)-binding domain"/>
    <property type="match status" value="2"/>
</dbReference>
<dbReference type="SUPFAM" id="SSF51905">
    <property type="entry name" value="FAD/NAD(P)-binding domain"/>
    <property type="match status" value="3"/>
</dbReference>
<dbReference type="InterPro" id="IPR051209">
    <property type="entry name" value="FAD-bind_Monooxygenase_sf"/>
</dbReference>
<dbReference type="InterPro" id="IPR036770">
    <property type="entry name" value="Ankyrin_rpt-contain_sf"/>
</dbReference>
<evidence type="ECO:0000256" key="4">
    <source>
        <dbReference type="ARBA" id="ARBA00022827"/>
    </source>
</evidence>
<dbReference type="PANTHER" id="PTHR42877:SF4">
    <property type="entry name" value="FAD_NAD(P)-BINDING DOMAIN-CONTAINING PROTEIN-RELATED"/>
    <property type="match status" value="1"/>
</dbReference>
<dbReference type="Pfam" id="PF00023">
    <property type="entry name" value="Ank"/>
    <property type="match status" value="1"/>
</dbReference>
<dbReference type="EMBL" id="MNBE01000099">
    <property type="protein sequence ID" value="OKP14314.1"/>
    <property type="molecule type" value="Genomic_DNA"/>
</dbReference>
<dbReference type="InterPro" id="IPR020946">
    <property type="entry name" value="Flavin_mOase-like"/>
</dbReference>
<comment type="similarity">
    <text evidence="2">Belongs to the FAD-binding monooxygenase family.</text>
</comment>
<dbReference type="Pfam" id="PF00743">
    <property type="entry name" value="FMO-like"/>
    <property type="match status" value="1"/>
</dbReference>
<keyword evidence="8" id="KW-0503">Monooxygenase</keyword>
<feature type="repeat" description="ANK" evidence="6">
    <location>
        <begin position="110"/>
        <end position="142"/>
    </location>
</feature>
<dbReference type="PROSITE" id="PS50088">
    <property type="entry name" value="ANK_REPEAT"/>
    <property type="match status" value="4"/>
</dbReference>
<protein>
    <submittedName>
        <fullName evidence="8">Baeyer-Villiger monooxygenase</fullName>
    </submittedName>
</protein>
<feature type="repeat" description="ANK" evidence="6">
    <location>
        <begin position="74"/>
        <end position="109"/>
    </location>
</feature>
<dbReference type="SMART" id="SM00248">
    <property type="entry name" value="ANK"/>
    <property type="match status" value="6"/>
</dbReference>
<feature type="transmembrane region" description="Helical" evidence="7">
    <location>
        <begin position="664"/>
        <end position="685"/>
    </location>
</feature>
<evidence type="ECO:0000256" key="1">
    <source>
        <dbReference type="ARBA" id="ARBA00001974"/>
    </source>
</evidence>
<dbReference type="Proteomes" id="UP000186955">
    <property type="component" value="Unassembled WGS sequence"/>
</dbReference>
<keyword evidence="6" id="KW-0040">ANK repeat</keyword>
<comment type="cofactor">
    <cofactor evidence="1">
        <name>FAD</name>
        <dbReference type="ChEBI" id="CHEBI:57692"/>
    </cofactor>
</comment>
<keyword evidence="7" id="KW-0472">Membrane</keyword>
<keyword evidence="3" id="KW-0285">Flavoprotein</keyword>
<dbReference type="SUPFAM" id="SSF48403">
    <property type="entry name" value="Ankyrin repeat"/>
    <property type="match status" value="1"/>
</dbReference>
<organism evidence="8 9">
    <name type="scientific">Penicillium subrubescens</name>
    <dbReference type="NCBI Taxonomy" id="1316194"/>
    <lineage>
        <taxon>Eukaryota</taxon>
        <taxon>Fungi</taxon>
        <taxon>Dikarya</taxon>
        <taxon>Ascomycota</taxon>
        <taxon>Pezizomycotina</taxon>
        <taxon>Eurotiomycetes</taxon>
        <taxon>Eurotiomycetidae</taxon>
        <taxon>Eurotiales</taxon>
        <taxon>Aspergillaceae</taxon>
        <taxon>Penicillium</taxon>
    </lineage>
</organism>
<keyword evidence="4" id="KW-0274">FAD</keyword>
<keyword evidence="7" id="KW-0812">Transmembrane</keyword>
<gene>
    <name evidence="8" type="ORF">PENSUB_14093</name>
</gene>
<comment type="caution">
    <text evidence="8">The sequence shown here is derived from an EMBL/GenBank/DDBJ whole genome shotgun (WGS) entry which is preliminary data.</text>
</comment>
<keyword evidence="7" id="KW-1133">Transmembrane helix</keyword>
<dbReference type="AlphaFoldDB" id="A0A1Q5UPC9"/>